<keyword evidence="9 10" id="KW-0472">Membrane</keyword>
<dbReference type="GO" id="GO:0071978">
    <property type="term" value="P:bacterial-type flagellum-dependent swarming motility"/>
    <property type="evidence" value="ECO:0007669"/>
    <property type="project" value="TreeGrafter"/>
</dbReference>
<dbReference type="GO" id="GO:0005886">
    <property type="term" value="C:plasma membrane"/>
    <property type="evidence" value="ECO:0007669"/>
    <property type="project" value="UniProtKB-SubCell"/>
</dbReference>
<reference evidence="12" key="1">
    <citation type="submission" date="2012-11" db="EMBL/GenBank/DDBJ databases">
        <authorList>
            <person name="Lucero-Rivera Y.E."/>
            <person name="Tovar-Ramirez D."/>
        </authorList>
    </citation>
    <scope>NUCLEOTIDE SEQUENCE [LARGE SCALE GENOMIC DNA]</scope>
    <source>
        <strain evidence="12">Araruama</strain>
    </source>
</reference>
<dbReference type="PANTHER" id="PTHR35091:SF2">
    <property type="entry name" value="FLAGELLAR PROTEIN FLIL"/>
    <property type="match status" value="1"/>
</dbReference>
<keyword evidence="7 10" id="KW-0283">Flagellar rotation</keyword>
<keyword evidence="11" id="KW-0282">Flagellum</keyword>
<dbReference type="GO" id="GO:0006935">
    <property type="term" value="P:chemotaxis"/>
    <property type="evidence" value="ECO:0007669"/>
    <property type="project" value="UniProtKB-KW"/>
</dbReference>
<evidence type="ECO:0000256" key="4">
    <source>
        <dbReference type="ARBA" id="ARBA00022475"/>
    </source>
</evidence>
<evidence type="ECO:0000256" key="3">
    <source>
        <dbReference type="ARBA" id="ARBA00008281"/>
    </source>
</evidence>
<evidence type="ECO:0000256" key="7">
    <source>
        <dbReference type="ARBA" id="ARBA00022779"/>
    </source>
</evidence>
<evidence type="ECO:0000256" key="8">
    <source>
        <dbReference type="ARBA" id="ARBA00022989"/>
    </source>
</evidence>
<evidence type="ECO:0000256" key="1">
    <source>
        <dbReference type="ARBA" id="ARBA00002254"/>
    </source>
</evidence>
<keyword evidence="11" id="KW-0966">Cell projection</keyword>
<dbReference type="Pfam" id="PF03748">
    <property type="entry name" value="FliL"/>
    <property type="match status" value="1"/>
</dbReference>
<feature type="transmembrane region" description="Helical" evidence="10">
    <location>
        <begin position="24"/>
        <end position="49"/>
    </location>
</feature>
<organism evidence="11 12">
    <name type="scientific">Candidatus Magnetoglobus multicellularis str. Araruama</name>
    <dbReference type="NCBI Taxonomy" id="890399"/>
    <lineage>
        <taxon>Bacteria</taxon>
        <taxon>Pseudomonadati</taxon>
        <taxon>Thermodesulfobacteriota</taxon>
        <taxon>Desulfobacteria</taxon>
        <taxon>Desulfobacterales</taxon>
        <taxon>Desulfobacteraceae</taxon>
        <taxon>Candidatus Magnetoglobus</taxon>
    </lineage>
</organism>
<accession>A0A1V1PDY5</accession>
<dbReference type="InterPro" id="IPR005503">
    <property type="entry name" value="FliL"/>
</dbReference>
<comment type="caution">
    <text evidence="11">The sequence shown here is derived from an EMBL/GenBank/DDBJ whole genome shotgun (WGS) entry which is preliminary data.</text>
</comment>
<evidence type="ECO:0000256" key="9">
    <source>
        <dbReference type="ARBA" id="ARBA00023136"/>
    </source>
</evidence>
<keyword evidence="5 10" id="KW-0145">Chemotaxis</keyword>
<proteinExistence type="inferred from homology"/>
<name>A0A1V1PDY5_9BACT</name>
<keyword evidence="11" id="KW-0969">Cilium</keyword>
<keyword evidence="8 10" id="KW-1133">Transmembrane helix</keyword>
<dbReference type="GO" id="GO:0009425">
    <property type="term" value="C:bacterial-type flagellum basal body"/>
    <property type="evidence" value="ECO:0007669"/>
    <property type="project" value="InterPro"/>
</dbReference>
<evidence type="ECO:0000256" key="10">
    <source>
        <dbReference type="RuleBase" id="RU364125"/>
    </source>
</evidence>
<evidence type="ECO:0000256" key="6">
    <source>
        <dbReference type="ARBA" id="ARBA00022692"/>
    </source>
</evidence>
<evidence type="ECO:0000313" key="11">
    <source>
        <dbReference type="EMBL" id="ETR73020.1"/>
    </source>
</evidence>
<dbReference type="PANTHER" id="PTHR35091">
    <property type="entry name" value="FLAGELLAR PROTEIN FLIL"/>
    <property type="match status" value="1"/>
</dbReference>
<sequence>MAEETEETTETENESDGGSSSNKLLIMIIGVLALLLLISIGIIVWKVLLAAPPQQAQLSEEEKQIQTLKATEANKEIVDEQKEFFFSMAPFVVNLSDQESKHYLKVNIELGVRRKEILDEIEQRNPQVRDIILFVLMNKRFEEINSLAGKKQLKHELISRISNVLRTGTIQTIYLTDFIVQ</sequence>
<gene>
    <name evidence="11" type="ORF">OMM_01265</name>
</gene>
<keyword evidence="4 10" id="KW-1003">Cell membrane</keyword>
<dbReference type="EMBL" id="ATBP01000094">
    <property type="protein sequence ID" value="ETR73020.1"/>
    <property type="molecule type" value="Genomic_DNA"/>
</dbReference>
<dbReference type="Proteomes" id="UP000189670">
    <property type="component" value="Unassembled WGS sequence"/>
</dbReference>
<evidence type="ECO:0000313" key="12">
    <source>
        <dbReference type="Proteomes" id="UP000189670"/>
    </source>
</evidence>
<comment type="similarity">
    <text evidence="3 10">Belongs to the FliL family.</text>
</comment>
<comment type="subcellular location">
    <subcellularLocation>
        <location evidence="2">Cell membrane</location>
        <topology evidence="2">Single-pass membrane protein</topology>
    </subcellularLocation>
</comment>
<protein>
    <recommendedName>
        <fullName evidence="10">Flagellar protein FliL</fullName>
    </recommendedName>
</protein>
<keyword evidence="6 10" id="KW-0812">Transmembrane</keyword>
<evidence type="ECO:0000256" key="2">
    <source>
        <dbReference type="ARBA" id="ARBA00004162"/>
    </source>
</evidence>
<evidence type="ECO:0000256" key="5">
    <source>
        <dbReference type="ARBA" id="ARBA00022500"/>
    </source>
</evidence>
<comment type="function">
    <text evidence="1 10">Controls the rotational direction of flagella during chemotaxis.</text>
</comment>
<dbReference type="AlphaFoldDB" id="A0A1V1PDY5"/>